<evidence type="ECO:0000256" key="1">
    <source>
        <dbReference type="ARBA" id="ARBA00003037"/>
    </source>
</evidence>
<dbReference type="Gene3D" id="2.30.30.40">
    <property type="entry name" value="SH3 Domains"/>
    <property type="match status" value="1"/>
</dbReference>
<keyword evidence="6 12" id="KW-0728">SH3 domain</keyword>
<dbReference type="PRINTS" id="PR00499">
    <property type="entry name" value="P67PHOX"/>
</dbReference>
<keyword evidence="7" id="KW-0963">Cytoplasm</keyword>
<sequence>MAFAGLKKQINKCNQYVTEKMGGAEGTKLDLDFMDMERKTDVTVELVEELQLKTKEYLQPNPNARAKMAAVKGISKLSGQAKTNTYPQPEGVLGDCMLTYGKKLGDDTVFALALIEMGEALKQMADVKYSLDDNIKQNFLEPLHHLQTKDLKEVMHHRKKLQGRRLDFDCKRRRQAKGSHITDDEIRQAEDKFAESLHLAQVGMFNLLENDVEQVSQLATFAEGLLDYHQQCTEILKNLTETLLEKKEEAANRPKMEFVPKTLADLHIEGVLEGGVNGGRHTPSSGSLSNPYGSSNNISLFNSTQNNNQNNSSQRFTSSSSNISNQNNIRNTQTTTGSHKIIGFNPNIINNSNSNGSNGFSSNKNNYINTTNNDLINGWDVFQMPPPYESKSKNNVHDPWTAASPLPSPMRSPAKTPQVKKQPCCTALYDFEPENPGELGFKENDVIMLLNKIDENWFEGSVNGRTGYFPVSYVQVTVPLP</sequence>
<evidence type="ECO:0000256" key="6">
    <source>
        <dbReference type="ARBA" id="ARBA00022443"/>
    </source>
</evidence>
<dbReference type="CDD" id="cd11803">
    <property type="entry name" value="SH3_Endophilin_A"/>
    <property type="match status" value="1"/>
</dbReference>
<dbReference type="GO" id="GO:0098978">
    <property type="term" value="C:glutamatergic synapse"/>
    <property type="evidence" value="ECO:0007669"/>
    <property type="project" value="TreeGrafter"/>
</dbReference>
<evidence type="ECO:0000256" key="4">
    <source>
        <dbReference type="ARBA" id="ARBA00006697"/>
    </source>
</evidence>
<feature type="domain" description="SH3" evidence="14">
    <location>
        <begin position="420"/>
        <end position="479"/>
    </location>
</feature>
<evidence type="ECO:0000256" key="2">
    <source>
        <dbReference type="ARBA" id="ARBA00004170"/>
    </source>
</evidence>
<dbReference type="SUPFAM" id="SSF50044">
    <property type="entry name" value="SH3-domain"/>
    <property type="match status" value="1"/>
</dbReference>
<reference evidence="16" key="1">
    <citation type="submission" date="2020-03" db="EMBL/GenBank/DDBJ databases">
        <title>Transcriptomic Profiling of the Digestive Tract of the Rat Flea, Xenopsylla cheopis, Following Blood Feeding and Infection with Yersinia pestis.</title>
        <authorList>
            <person name="Bland D.M."/>
            <person name="Martens C.A."/>
            <person name="Virtaneva K."/>
            <person name="Kanakabandi K."/>
            <person name="Long D."/>
            <person name="Rosenke R."/>
            <person name="Saturday G.A."/>
            <person name="Hoyt F.H."/>
            <person name="Bruno D.P."/>
            <person name="Ribeiro J.M.C."/>
            <person name="Hinnebusch J."/>
        </authorList>
    </citation>
    <scope>NUCLEOTIDE SEQUENCE</scope>
</reference>
<dbReference type="CDD" id="cd07592">
    <property type="entry name" value="BAR_Endophilin_A"/>
    <property type="match status" value="1"/>
</dbReference>
<evidence type="ECO:0000256" key="8">
    <source>
        <dbReference type="ARBA" id="ARBA00022583"/>
    </source>
</evidence>
<evidence type="ECO:0000256" key="13">
    <source>
        <dbReference type="SAM" id="MobiDB-lite"/>
    </source>
</evidence>
<proteinExistence type="inferred from homology"/>
<keyword evidence="9" id="KW-0175">Coiled coil</keyword>
<dbReference type="Gene3D" id="1.20.1270.60">
    <property type="entry name" value="Arfaptin homology (AH) domain/BAR domain"/>
    <property type="match status" value="1"/>
</dbReference>
<dbReference type="AlphaFoldDB" id="A0A6M2DT60"/>
<organism evidence="16">
    <name type="scientific">Xenopsylla cheopis</name>
    <name type="common">Oriental rat flea</name>
    <name type="synonym">Pulex cheopis</name>
    <dbReference type="NCBI Taxonomy" id="163159"/>
    <lineage>
        <taxon>Eukaryota</taxon>
        <taxon>Metazoa</taxon>
        <taxon>Ecdysozoa</taxon>
        <taxon>Arthropoda</taxon>
        <taxon>Hexapoda</taxon>
        <taxon>Insecta</taxon>
        <taxon>Pterygota</taxon>
        <taxon>Neoptera</taxon>
        <taxon>Endopterygota</taxon>
        <taxon>Siphonaptera</taxon>
        <taxon>Pulicidae</taxon>
        <taxon>Xenopsyllinae</taxon>
        <taxon>Xenopsylla</taxon>
    </lineage>
</organism>
<dbReference type="GO" id="GO:0005737">
    <property type="term" value="C:cytoplasm"/>
    <property type="evidence" value="ECO:0007669"/>
    <property type="project" value="UniProtKB-SubCell"/>
</dbReference>
<comment type="similarity">
    <text evidence="4">Belongs to the endophilin family.</text>
</comment>
<feature type="compositionally biased region" description="Low complexity" evidence="13">
    <location>
        <begin position="283"/>
        <end position="340"/>
    </location>
</feature>
<dbReference type="PANTHER" id="PTHR14167">
    <property type="entry name" value="SH3 DOMAIN-CONTAINING"/>
    <property type="match status" value="1"/>
</dbReference>
<dbReference type="InterPro" id="IPR004148">
    <property type="entry name" value="BAR_dom"/>
</dbReference>
<evidence type="ECO:0000256" key="11">
    <source>
        <dbReference type="ARBA" id="ARBA00030140"/>
    </source>
</evidence>
<dbReference type="SMART" id="SM00721">
    <property type="entry name" value="BAR"/>
    <property type="match status" value="1"/>
</dbReference>
<evidence type="ECO:0000256" key="10">
    <source>
        <dbReference type="ARBA" id="ARBA00023136"/>
    </source>
</evidence>
<accession>A0A6M2DT60</accession>
<dbReference type="SMART" id="SM00326">
    <property type="entry name" value="SH3"/>
    <property type="match status" value="1"/>
</dbReference>
<evidence type="ECO:0000259" key="14">
    <source>
        <dbReference type="PROSITE" id="PS50002"/>
    </source>
</evidence>
<dbReference type="PANTHER" id="PTHR14167:SF81">
    <property type="entry name" value="ENDOPHILIN-A"/>
    <property type="match status" value="1"/>
</dbReference>
<keyword evidence="16" id="KW-0012">Acyltransferase</keyword>
<dbReference type="SUPFAM" id="SSF103657">
    <property type="entry name" value="BAR/IMD domain-like"/>
    <property type="match status" value="1"/>
</dbReference>
<keyword evidence="10" id="KW-0472">Membrane</keyword>
<dbReference type="FunFam" id="1.20.1270.60:FF:000021">
    <property type="entry name" value="Endophilin-A2 isoform 1"/>
    <property type="match status" value="1"/>
</dbReference>
<evidence type="ECO:0000256" key="9">
    <source>
        <dbReference type="ARBA" id="ARBA00023054"/>
    </source>
</evidence>
<dbReference type="InterPro" id="IPR035824">
    <property type="entry name" value="Endophilin_A_SH3"/>
</dbReference>
<dbReference type="GO" id="GO:0016020">
    <property type="term" value="C:membrane"/>
    <property type="evidence" value="ECO:0007669"/>
    <property type="project" value="UniProtKB-SubCell"/>
</dbReference>
<dbReference type="PRINTS" id="PR00452">
    <property type="entry name" value="SH3DOMAIN"/>
</dbReference>
<comment type="function">
    <text evidence="1">Required presynaptically at the neuromuscular junction. Implicated in synaptic vesicle endocytosis.</text>
</comment>
<dbReference type="InterPro" id="IPR001452">
    <property type="entry name" value="SH3_domain"/>
</dbReference>
<evidence type="ECO:0000256" key="3">
    <source>
        <dbReference type="ARBA" id="ARBA00004496"/>
    </source>
</evidence>
<dbReference type="Pfam" id="PF00018">
    <property type="entry name" value="SH3_1"/>
    <property type="match status" value="1"/>
</dbReference>
<dbReference type="GO" id="GO:0016746">
    <property type="term" value="F:acyltransferase activity"/>
    <property type="evidence" value="ECO:0007669"/>
    <property type="project" value="UniProtKB-KW"/>
</dbReference>
<keyword evidence="8" id="KW-0254">Endocytosis</keyword>
<evidence type="ECO:0000256" key="7">
    <source>
        <dbReference type="ARBA" id="ARBA00022490"/>
    </source>
</evidence>
<keyword evidence="16" id="KW-0808">Transferase</keyword>
<dbReference type="GO" id="GO:0016191">
    <property type="term" value="P:synaptic vesicle uncoating"/>
    <property type="evidence" value="ECO:0007669"/>
    <property type="project" value="TreeGrafter"/>
</dbReference>
<comment type="subcellular location">
    <subcellularLocation>
        <location evidence="3">Cytoplasm</location>
    </subcellularLocation>
    <subcellularLocation>
        <location evidence="2">Membrane</location>
        <topology evidence="2">Peripheral membrane protein</topology>
    </subcellularLocation>
</comment>
<feature type="domain" description="BAR" evidence="15">
    <location>
        <begin position="18"/>
        <end position="252"/>
    </location>
</feature>
<dbReference type="GO" id="GO:0098793">
    <property type="term" value="C:presynapse"/>
    <property type="evidence" value="ECO:0007669"/>
    <property type="project" value="TreeGrafter"/>
</dbReference>
<feature type="region of interest" description="Disordered" evidence="13">
    <location>
        <begin position="274"/>
        <end position="340"/>
    </location>
</feature>
<dbReference type="InterPro" id="IPR050384">
    <property type="entry name" value="Endophilin_SH3RF"/>
</dbReference>
<dbReference type="EMBL" id="GIIL01004231">
    <property type="protein sequence ID" value="NOV47957.1"/>
    <property type="molecule type" value="Transcribed_RNA"/>
</dbReference>
<evidence type="ECO:0000259" key="15">
    <source>
        <dbReference type="PROSITE" id="PS51021"/>
    </source>
</evidence>
<evidence type="ECO:0000313" key="16">
    <source>
        <dbReference type="EMBL" id="NOV47957.1"/>
    </source>
</evidence>
<dbReference type="PROSITE" id="PS50002">
    <property type="entry name" value="SH3"/>
    <property type="match status" value="1"/>
</dbReference>
<dbReference type="InterPro" id="IPR027267">
    <property type="entry name" value="AH/BAR_dom_sf"/>
</dbReference>
<evidence type="ECO:0000256" key="5">
    <source>
        <dbReference type="ARBA" id="ARBA00018286"/>
    </source>
</evidence>
<dbReference type="PROSITE" id="PS51021">
    <property type="entry name" value="BAR"/>
    <property type="match status" value="1"/>
</dbReference>
<dbReference type="Pfam" id="PF03114">
    <property type="entry name" value="BAR"/>
    <property type="match status" value="1"/>
</dbReference>
<protein>
    <recommendedName>
        <fullName evidence="5">Endophilin-A</fullName>
    </recommendedName>
    <alternativeName>
        <fullName evidence="11">SH3 domain-containing GRB2-like protein</fullName>
    </alternativeName>
</protein>
<dbReference type="InterPro" id="IPR036028">
    <property type="entry name" value="SH3-like_dom_sf"/>
</dbReference>
<name>A0A6M2DT60_XENCH</name>
<evidence type="ECO:0000256" key="12">
    <source>
        <dbReference type="PROSITE-ProRule" id="PRU00192"/>
    </source>
</evidence>